<evidence type="ECO:0000313" key="2">
    <source>
        <dbReference type="Proteomes" id="UP000823399"/>
    </source>
</evidence>
<dbReference type="EMBL" id="JABBWM010000024">
    <property type="protein sequence ID" value="KAG2109298.1"/>
    <property type="molecule type" value="Genomic_DNA"/>
</dbReference>
<keyword evidence="2" id="KW-1185">Reference proteome</keyword>
<dbReference type="RefSeq" id="XP_041293380.1">
    <property type="nucleotide sequence ID" value="XM_041431303.1"/>
</dbReference>
<name>A0A9P7JUL4_9AGAM</name>
<dbReference type="AlphaFoldDB" id="A0A9P7JUL4"/>
<gene>
    <name evidence="1" type="ORF">F5147DRAFT_576179</name>
</gene>
<comment type="caution">
    <text evidence="1">The sequence shown here is derived from an EMBL/GenBank/DDBJ whole genome shotgun (WGS) entry which is preliminary data.</text>
</comment>
<evidence type="ECO:0000313" key="1">
    <source>
        <dbReference type="EMBL" id="KAG2109298.1"/>
    </source>
</evidence>
<reference evidence="1" key="1">
    <citation type="journal article" date="2020" name="New Phytol.">
        <title>Comparative genomics reveals dynamic genome evolution in host specialist ectomycorrhizal fungi.</title>
        <authorList>
            <person name="Lofgren L.A."/>
            <person name="Nguyen N.H."/>
            <person name="Vilgalys R."/>
            <person name="Ruytinx J."/>
            <person name="Liao H.L."/>
            <person name="Branco S."/>
            <person name="Kuo A."/>
            <person name="LaButti K."/>
            <person name="Lipzen A."/>
            <person name="Andreopoulos W."/>
            <person name="Pangilinan J."/>
            <person name="Riley R."/>
            <person name="Hundley H."/>
            <person name="Na H."/>
            <person name="Barry K."/>
            <person name="Grigoriev I.V."/>
            <person name="Stajich J.E."/>
            <person name="Kennedy P.G."/>
        </authorList>
    </citation>
    <scope>NUCLEOTIDE SEQUENCE</scope>
    <source>
        <strain evidence="1">FC423</strain>
    </source>
</reference>
<dbReference type="Proteomes" id="UP000823399">
    <property type="component" value="Unassembled WGS sequence"/>
</dbReference>
<dbReference type="GeneID" id="64693562"/>
<sequence length="108" mass="12262">MRGGNVNDRRDLDRGVVPVLPVTNSFRYPTGEKIINIRCTQLPIVPGWAFTDFKVQGSFLDRVIVDLTWARSLQSIYVMLSRTPKLSHVAILRWFSSRTLNSDLQGDA</sequence>
<organism evidence="1 2">
    <name type="scientific">Suillus discolor</name>
    <dbReference type="NCBI Taxonomy" id="1912936"/>
    <lineage>
        <taxon>Eukaryota</taxon>
        <taxon>Fungi</taxon>
        <taxon>Dikarya</taxon>
        <taxon>Basidiomycota</taxon>
        <taxon>Agaricomycotina</taxon>
        <taxon>Agaricomycetes</taxon>
        <taxon>Agaricomycetidae</taxon>
        <taxon>Boletales</taxon>
        <taxon>Suillineae</taxon>
        <taxon>Suillaceae</taxon>
        <taxon>Suillus</taxon>
    </lineage>
</organism>
<dbReference type="OrthoDB" id="432234at2759"/>
<protein>
    <submittedName>
        <fullName evidence="1">Uncharacterized protein</fullName>
    </submittedName>
</protein>
<accession>A0A9P7JUL4</accession>
<proteinExistence type="predicted"/>